<protein>
    <submittedName>
        <fullName evidence="5">Aldehyde dehydrogenase family protein</fullName>
    </submittedName>
</protein>
<dbReference type="InterPro" id="IPR016160">
    <property type="entry name" value="Ald_DH_CS_CYS"/>
</dbReference>
<reference evidence="5 6" key="1">
    <citation type="submission" date="2024-04" db="EMBL/GenBank/DDBJ databases">
        <title>Novel species of the genus Ideonella isolated from streams.</title>
        <authorList>
            <person name="Lu H."/>
        </authorList>
    </citation>
    <scope>NUCLEOTIDE SEQUENCE [LARGE SCALE GENOMIC DNA]</scope>
    <source>
        <strain evidence="5 6">BYS139W</strain>
    </source>
</reference>
<dbReference type="PROSITE" id="PS00070">
    <property type="entry name" value="ALDEHYDE_DEHYDR_CYS"/>
    <property type="match status" value="1"/>
</dbReference>
<dbReference type="InterPro" id="IPR016162">
    <property type="entry name" value="Ald_DH_N"/>
</dbReference>
<feature type="domain" description="Aldehyde dehydrogenase" evidence="4">
    <location>
        <begin position="26"/>
        <end position="486"/>
    </location>
</feature>
<dbReference type="RefSeq" id="WP_341373805.1">
    <property type="nucleotide sequence ID" value="NZ_JBBUTF010000006.1"/>
</dbReference>
<evidence type="ECO:0000313" key="6">
    <source>
        <dbReference type="Proteomes" id="UP001368500"/>
    </source>
</evidence>
<dbReference type="Gene3D" id="3.40.309.10">
    <property type="entry name" value="Aldehyde Dehydrogenase, Chain A, domain 2"/>
    <property type="match status" value="1"/>
</dbReference>
<evidence type="ECO:0000313" key="5">
    <source>
        <dbReference type="EMBL" id="MEK8026024.1"/>
    </source>
</evidence>
<organism evidence="5 6">
    <name type="scientific">Pseudaquabacterium rugosum</name>
    <dbReference type="NCBI Taxonomy" id="2984194"/>
    <lineage>
        <taxon>Bacteria</taxon>
        <taxon>Pseudomonadati</taxon>
        <taxon>Pseudomonadota</taxon>
        <taxon>Betaproteobacteria</taxon>
        <taxon>Burkholderiales</taxon>
        <taxon>Sphaerotilaceae</taxon>
        <taxon>Pseudaquabacterium</taxon>
    </lineage>
</organism>
<dbReference type="SUPFAM" id="SSF53720">
    <property type="entry name" value="ALDH-like"/>
    <property type="match status" value="1"/>
</dbReference>
<gene>
    <name evidence="5" type="ORF">AACH11_08620</name>
</gene>
<dbReference type="InterPro" id="IPR016161">
    <property type="entry name" value="Ald_DH/histidinol_DH"/>
</dbReference>
<dbReference type="EMBL" id="JBBUTF010000006">
    <property type="protein sequence ID" value="MEK8026024.1"/>
    <property type="molecule type" value="Genomic_DNA"/>
</dbReference>
<comment type="caution">
    <text evidence="5">The sequence shown here is derived from an EMBL/GenBank/DDBJ whole genome shotgun (WGS) entry which is preliminary data.</text>
</comment>
<keyword evidence="6" id="KW-1185">Reference proteome</keyword>
<dbReference type="InterPro" id="IPR029510">
    <property type="entry name" value="Ald_DH_CS_GLU"/>
</dbReference>
<dbReference type="CDD" id="cd07097">
    <property type="entry name" value="ALDH_KGSADH-YcbD"/>
    <property type="match status" value="1"/>
</dbReference>
<evidence type="ECO:0000256" key="2">
    <source>
        <dbReference type="PROSITE-ProRule" id="PRU10007"/>
    </source>
</evidence>
<evidence type="ECO:0000256" key="1">
    <source>
        <dbReference type="ARBA" id="ARBA00023002"/>
    </source>
</evidence>
<feature type="active site" evidence="2">
    <location>
        <position position="258"/>
    </location>
</feature>
<name>A0ABU9BA58_9BURK</name>
<sequence length="491" mass="52471">MTTPPHRPGDPHPNFIAGEWLAGDEVSRNLNPSDTRDLIGAYARANRAQVETAIAAAAAAQPRWAATGLQQRADALERIGQEIAARQAELADLLAREEGKTLAEAAGEVLRAAHIFRFFAGEVLRPGGELLPSTRTGMAVEISREPVGVVSIIAPWNFPIAIPAWKIAPALAWGNAVVFKPADLVPGSAWALAEIISRAGLPPGTFNLVMARGRDIGDLLLTDPRVAAVSFTGSEATGRKVAQACVERPGPMAKFQLEMGGKNPLVVLDDAELDLAVDCALNGAFHATGQRCTASSRLIVTEGIHDRFVEALVQRLRTLTVGDARKPTTRMGPVVDASQRDQDLAYIAIAQREGAQRAFGGEAMDEVDGQPGHYLQPTLFIETSNAMRINREEVFGPVACVIRVRDAEEALATANDTPFGLSAGIVTTSLRQAHHFKRQAQAGMVMVNAPTAGVDPHVPFGGRKASSFGPREQGRHAAEFYTTVKTSYVQP</sequence>
<dbReference type="Proteomes" id="UP001368500">
    <property type="component" value="Unassembled WGS sequence"/>
</dbReference>
<dbReference type="Gene3D" id="3.40.605.10">
    <property type="entry name" value="Aldehyde Dehydrogenase, Chain A, domain 1"/>
    <property type="match status" value="1"/>
</dbReference>
<accession>A0ABU9BA58</accession>
<dbReference type="Pfam" id="PF00171">
    <property type="entry name" value="Aldedh"/>
    <property type="match status" value="1"/>
</dbReference>
<dbReference type="PROSITE" id="PS00687">
    <property type="entry name" value="ALDEHYDE_DEHYDR_GLU"/>
    <property type="match status" value="1"/>
</dbReference>
<keyword evidence="1 3" id="KW-0560">Oxidoreductase</keyword>
<proteinExistence type="inferred from homology"/>
<evidence type="ECO:0000256" key="3">
    <source>
        <dbReference type="RuleBase" id="RU003345"/>
    </source>
</evidence>
<dbReference type="PANTHER" id="PTHR11699">
    <property type="entry name" value="ALDEHYDE DEHYDROGENASE-RELATED"/>
    <property type="match status" value="1"/>
</dbReference>
<evidence type="ECO:0000259" key="4">
    <source>
        <dbReference type="Pfam" id="PF00171"/>
    </source>
</evidence>
<comment type="similarity">
    <text evidence="3">Belongs to the aldehyde dehydrogenase family.</text>
</comment>
<dbReference type="InterPro" id="IPR015590">
    <property type="entry name" value="Aldehyde_DH_dom"/>
</dbReference>
<dbReference type="InterPro" id="IPR016163">
    <property type="entry name" value="Ald_DH_C"/>
</dbReference>